<dbReference type="GO" id="GO:0004722">
    <property type="term" value="F:protein serine/threonine phosphatase activity"/>
    <property type="evidence" value="ECO:0007669"/>
    <property type="project" value="UniProtKB-EC"/>
</dbReference>
<keyword evidence="8" id="KW-0067">ATP-binding</keyword>
<dbReference type="InterPro" id="IPR035965">
    <property type="entry name" value="PAS-like_dom_sf"/>
</dbReference>
<keyword evidence="7" id="KW-0378">Hydrolase</keyword>
<name>A0A1V0TM66_9ACTN</name>
<proteinExistence type="predicted"/>
<dbReference type="Gene3D" id="3.30.450.40">
    <property type="match status" value="2"/>
</dbReference>
<dbReference type="CDD" id="cd00130">
    <property type="entry name" value="PAS"/>
    <property type="match status" value="1"/>
</dbReference>
<dbReference type="CDD" id="cd16936">
    <property type="entry name" value="HATPase_RsbW-like"/>
    <property type="match status" value="1"/>
</dbReference>
<keyword evidence="11" id="KW-0464">Manganese</keyword>
<dbReference type="GO" id="GO:0005524">
    <property type="term" value="F:ATP binding"/>
    <property type="evidence" value="ECO:0007669"/>
    <property type="project" value="UniProtKB-KW"/>
</dbReference>
<dbReference type="SMART" id="SM00065">
    <property type="entry name" value="GAF"/>
    <property type="match status" value="2"/>
</dbReference>
<keyword evidence="6" id="KW-0418">Kinase</keyword>
<dbReference type="Gene3D" id="3.30.565.10">
    <property type="entry name" value="Histidine kinase-like ATPase, C-terminal domain"/>
    <property type="match status" value="1"/>
</dbReference>
<evidence type="ECO:0000256" key="4">
    <source>
        <dbReference type="ARBA" id="ARBA00022723"/>
    </source>
</evidence>
<evidence type="ECO:0000256" key="1">
    <source>
        <dbReference type="ARBA" id="ARBA00013081"/>
    </source>
</evidence>
<dbReference type="STRING" id="553510.B1H19_06910"/>
<dbReference type="InterPro" id="IPR036457">
    <property type="entry name" value="PPM-type-like_dom_sf"/>
</dbReference>
<dbReference type="GO" id="GO:0016301">
    <property type="term" value="F:kinase activity"/>
    <property type="evidence" value="ECO:0007669"/>
    <property type="project" value="UniProtKB-KW"/>
</dbReference>
<dbReference type="SUPFAM" id="SSF55874">
    <property type="entry name" value="ATPase domain of HSP90 chaperone/DNA topoisomerase II/histidine kinase"/>
    <property type="match status" value="1"/>
</dbReference>
<dbReference type="Gene3D" id="3.60.40.10">
    <property type="entry name" value="PPM-type phosphatase domain"/>
    <property type="match status" value="1"/>
</dbReference>
<dbReference type="PANTHER" id="PTHR43156">
    <property type="entry name" value="STAGE II SPORULATION PROTEIN E-RELATED"/>
    <property type="match status" value="1"/>
</dbReference>
<dbReference type="InterPro" id="IPR001932">
    <property type="entry name" value="PPM-type_phosphatase-like_dom"/>
</dbReference>
<dbReference type="PANTHER" id="PTHR43156:SF2">
    <property type="entry name" value="STAGE II SPORULATION PROTEIN E"/>
    <property type="match status" value="1"/>
</dbReference>
<dbReference type="EC" id="3.1.3.16" evidence="1"/>
<evidence type="ECO:0000256" key="7">
    <source>
        <dbReference type="ARBA" id="ARBA00022801"/>
    </source>
</evidence>
<dbReference type="FunFam" id="3.60.40.10:FF:000005">
    <property type="entry name" value="Serine/threonine protein phosphatase"/>
    <property type="match status" value="1"/>
</dbReference>
<evidence type="ECO:0000256" key="10">
    <source>
        <dbReference type="ARBA" id="ARBA00022912"/>
    </source>
</evidence>
<evidence type="ECO:0000256" key="8">
    <source>
        <dbReference type="ARBA" id="ARBA00022840"/>
    </source>
</evidence>
<dbReference type="InterPro" id="IPR000014">
    <property type="entry name" value="PAS"/>
</dbReference>
<keyword evidence="4" id="KW-0479">Metal-binding</keyword>
<protein>
    <recommendedName>
        <fullName evidence="1">protein-serine/threonine phosphatase</fullName>
        <ecNumber evidence="1">3.1.3.16</ecNumber>
    </recommendedName>
    <alternativeName>
        <fullName evidence="15">Protein-serine/threonine phosphatase</fullName>
    </alternativeName>
    <alternativeName>
        <fullName evidence="14">Serine/threonine-protein kinase</fullName>
    </alternativeName>
</protein>
<evidence type="ECO:0000256" key="13">
    <source>
        <dbReference type="ARBA" id="ARBA00056274"/>
    </source>
</evidence>
<dbReference type="Pfam" id="PF07228">
    <property type="entry name" value="SpoIIE"/>
    <property type="match status" value="1"/>
</dbReference>
<dbReference type="InterPro" id="IPR003018">
    <property type="entry name" value="GAF"/>
</dbReference>
<evidence type="ECO:0000313" key="20">
    <source>
        <dbReference type="Proteomes" id="UP000192726"/>
    </source>
</evidence>
<evidence type="ECO:0000256" key="9">
    <source>
        <dbReference type="ARBA" id="ARBA00022842"/>
    </source>
</evidence>
<evidence type="ECO:0000313" key="19">
    <source>
        <dbReference type="EMBL" id="ARF53950.1"/>
    </source>
</evidence>
<dbReference type="SMART" id="SM00086">
    <property type="entry name" value="PAC"/>
    <property type="match status" value="1"/>
</dbReference>
<evidence type="ECO:0000256" key="11">
    <source>
        <dbReference type="ARBA" id="ARBA00023211"/>
    </source>
</evidence>
<dbReference type="InterPro" id="IPR001610">
    <property type="entry name" value="PAC"/>
</dbReference>
<feature type="domain" description="PPM-type phosphatase" evidence="18">
    <location>
        <begin position="493"/>
        <end position="705"/>
    </location>
</feature>
<keyword evidence="10" id="KW-0904">Protein phosphatase</keyword>
<evidence type="ECO:0000259" key="17">
    <source>
        <dbReference type="SMART" id="SM00065"/>
    </source>
</evidence>
<dbReference type="SUPFAM" id="SSF81606">
    <property type="entry name" value="PP2C-like"/>
    <property type="match status" value="1"/>
</dbReference>
<accession>A0A1V0TM66</accession>
<evidence type="ECO:0000259" key="18">
    <source>
        <dbReference type="SMART" id="SM00331"/>
    </source>
</evidence>
<dbReference type="Pfam" id="PF13185">
    <property type="entry name" value="GAF_2"/>
    <property type="match status" value="1"/>
</dbReference>
<dbReference type="Pfam" id="PF08447">
    <property type="entry name" value="PAS_3"/>
    <property type="match status" value="1"/>
</dbReference>
<dbReference type="SMART" id="SM00331">
    <property type="entry name" value="PP2C_SIG"/>
    <property type="match status" value="1"/>
</dbReference>
<reference evidence="19 20" key="1">
    <citation type="submission" date="2017-04" db="EMBL/GenBank/DDBJ databases">
        <title>Complete Genome Sequence of Streptomyces gilvosporeus F607, a Capable Producer of Natamycin.</title>
        <authorList>
            <person name="Zong G."/>
            <person name="Zhong C."/>
            <person name="Fu J."/>
            <person name="Qin R."/>
            <person name="Cao G."/>
        </authorList>
    </citation>
    <scope>NUCLEOTIDE SEQUENCE [LARGE SCALE GENOMIC DNA]</scope>
    <source>
        <strain evidence="19 20">F607</strain>
    </source>
</reference>
<keyword evidence="20" id="KW-1185">Reference proteome</keyword>
<dbReference type="EMBL" id="CP020569">
    <property type="protein sequence ID" value="ARF53950.1"/>
    <property type="molecule type" value="Genomic_DNA"/>
</dbReference>
<keyword evidence="9" id="KW-0460">Magnesium</keyword>
<sequence>MPHHGEEAVNGDMSDEVGPGPSAPAPRAGTATVAYDDGFPRTEAVQAVTARVLGFSGAELTAVYVPADAEGDGDLQLAGTAGGWGLPYGLPTHCARSGDSPVATAFRTGVPLWLGPEESATVGSMGVLPLGGDTQRLGCLVVVDKRPDAFGADRRRLLELHADQVAAGLEAVAARDLGRAKGAGGGRLGPGLETLRGGAFTLGLGTGRIAADAQVLALFGIPPEGFDGQVETLLARTAPDDVPALMAIVEPDRLPTPGQQLSFRIRRPNGELRWLSLRCQVLMAATGAPERVLGVVADAAYLRPSADEVAIVRRLSAALAGATTIRDVSRVVVAALRVPLGASRVAVAELEADRFVVTVLDPPEPDAWPEEWRSEWRSEWPDTSCHRLPTLEAAVRAGQVALWPPGAALEPGLAGVGPGGLAVLPLPADGRMAGVCLVGWDEEHRFGPEERSLLTATAGLAGQALVRARALDAGHELTTMLQRSLLPRKLPKLAGGVAAARYLPATVGLEVGGDWYDVIPLSDGHVALVIGDVEGHSAGAASIMGQMRTAIRAYAVEGHPPDVVVSHTNRLLVGMETDLFATCCYVDLDMEEGIAWFVRAGHLPPLLRHPDGRTEEMDIAGGPPLGVVADGEFPLTEVGLAPGTVLALLTDGLAESAHLPVEEGLRKVREVLGAADPSDAGRMADELLGSAKRRDDDVAVLVLRYDGMEVRPTRARWAVWRLPDAVMHARRFTARTLRSWEVTQEMDVALLVVSELVTNAIAHTQGEVRLDLTLAADRLRIAVNDASPRAPVKPGSVDWEATGGRGLLLVEAMSLVWGSVPLSGGKQVWSEIAVSPRERPARGSAEEGG</sequence>
<comment type="catalytic activity">
    <reaction evidence="12">
        <text>O-phospho-L-seryl-[protein] + H2O = L-seryl-[protein] + phosphate</text>
        <dbReference type="Rhea" id="RHEA:20629"/>
        <dbReference type="Rhea" id="RHEA-COMP:9863"/>
        <dbReference type="Rhea" id="RHEA-COMP:11604"/>
        <dbReference type="ChEBI" id="CHEBI:15377"/>
        <dbReference type="ChEBI" id="CHEBI:29999"/>
        <dbReference type="ChEBI" id="CHEBI:43474"/>
        <dbReference type="ChEBI" id="CHEBI:83421"/>
        <dbReference type="EC" id="3.1.3.16"/>
    </reaction>
</comment>
<dbReference type="SUPFAM" id="SSF55785">
    <property type="entry name" value="PYP-like sensor domain (PAS domain)"/>
    <property type="match status" value="1"/>
</dbReference>
<comment type="function">
    <text evidence="13">Primarily acts as an independent SigF regulator that is sensitive to the osmosensory signal, mediating the cross talk of PknD with the SigF regulon. Possesses both phosphatase and kinase activities. The kinase domain functions as a classic anti-sigma factor-like kinase to phosphorylate the anti-anti-sigma factor domain at the canonical regulatory site, and the phosphatase domain antagonizes this activity.</text>
</comment>
<dbReference type="KEGG" id="sgv:B1H19_06910"/>
<gene>
    <name evidence="19" type="ORF">B1H19_06910</name>
</gene>
<dbReference type="SUPFAM" id="SSF55781">
    <property type="entry name" value="GAF domain-like"/>
    <property type="match status" value="2"/>
</dbReference>
<organism evidence="19 20">
    <name type="scientific">Streptomyces gilvosporeus</name>
    <dbReference type="NCBI Taxonomy" id="553510"/>
    <lineage>
        <taxon>Bacteria</taxon>
        <taxon>Bacillati</taxon>
        <taxon>Actinomycetota</taxon>
        <taxon>Actinomycetes</taxon>
        <taxon>Kitasatosporales</taxon>
        <taxon>Streptomycetaceae</taxon>
        <taxon>Streptomyces</taxon>
    </lineage>
</organism>
<feature type="domain" description="GAF" evidence="17">
    <location>
        <begin position="40"/>
        <end position="179"/>
    </location>
</feature>
<dbReference type="Proteomes" id="UP000192726">
    <property type="component" value="Chromosome"/>
</dbReference>
<dbReference type="Pfam" id="PF13581">
    <property type="entry name" value="HATPase_c_2"/>
    <property type="match status" value="1"/>
</dbReference>
<dbReference type="InterPro" id="IPR052016">
    <property type="entry name" value="Bact_Sigma-Reg"/>
</dbReference>
<dbReference type="Gene3D" id="3.30.450.20">
    <property type="entry name" value="PAS domain"/>
    <property type="match status" value="1"/>
</dbReference>
<evidence type="ECO:0000256" key="3">
    <source>
        <dbReference type="ARBA" id="ARBA00022679"/>
    </source>
</evidence>
<evidence type="ECO:0000256" key="16">
    <source>
        <dbReference type="SAM" id="MobiDB-lite"/>
    </source>
</evidence>
<dbReference type="OrthoDB" id="118142at2"/>
<keyword evidence="3" id="KW-0808">Transferase</keyword>
<dbReference type="AlphaFoldDB" id="A0A1V0TM66"/>
<evidence type="ECO:0000256" key="15">
    <source>
        <dbReference type="ARBA" id="ARBA00081350"/>
    </source>
</evidence>
<evidence type="ECO:0000256" key="5">
    <source>
        <dbReference type="ARBA" id="ARBA00022741"/>
    </source>
</evidence>
<dbReference type="GO" id="GO:0046872">
    <property type="term" value="F:metal ion binding"/>
    <property type="evidence" value="ECO:0007669"/>
    <property type="project" value="UniProtKB-KW"/>
</dbReference>
<dbReference type="InterPro" id="IPR003594">
    <property type="entry name" value="HATPase_dom"/>
</dbReference>
<feature type="region of interest" description="Disordered" evidence="16">
    <location>
        <begin position="1"/>
        <end position="32"/>
    </location>
</feature>
<keyword evidence="2" id="KW-0597">Phosphoprotein</keyword>
<feature type="domain" description="GAF" evidence="17">
    <location>
        <begin position="324"/>
        <end position="475"/>
    </location>
</feature>
<dbReference type="InterPro" id="IPR013655">
    <property type="entry name" value="PAS_fold_3"/>
</dbReference>
<evidence type="ECO:0000256" key="12">
    <source>
        <dbReference type="ARBA" id="ARBA00047761"/>
    </source>
</evidence>
<dbReference type="InterPro" id="IPR029016">
    <property type="entry name" value="GAF-like_dom_sf"/>
</dbReference>
<evidence type="ECO:0000256" key="6">
    <source>
        <dbReference type="ARBA" id="ARBA00022777"/>
    </source>
</evidence>
<keyword evidence="5" id="KW-0547">Nucleotide-binding</keyword>
<evidence type="ECO:0000256" key="2">
    <source>
        <dbReference type="ARBA" id="ARBA00022553"/>
    </source>
</evidence>
<evidence type="ECO:0000256" key="14">
    <source>
        <dbReference type="ARBA" id="ARBA00075117"/>
    </source>
</evidence>
<dbReference type="InterPro" id="IPR036890">
    <property type="entry name" value="HATPase_C_sf"/>
</dbReference>